<keyword evidence="2" id="KW-1185">Reference proteome</keyword>
<sequence>MKIAETHHTTITVEPGDKVRDLYAVLDELPNGADISVYAPLPMFNTDPSVNQYAGVISVDHLSAYEG</sequence>
<reference evidence="1 2" key="1">
    <citation type="submission" date="2016-08" db="EMBL/GenBank/DDBJ databases">
        <authorList>
            <person name="Yazzolino P."/>
            <person name="Kempthorne D."/>
            <person name="Kittridge C."/>
            <person name="Noyes R."/>
            <person name="Winters C."/>
            <person name="Ziebert K."/>
            <person name="Anton T."/>
            <person name="MacKenzie A."/>
            <person name="Murphy A."/>
            <person name="Novajovsky A."/>
            <person name="Ettinger W.F."/>
            <person name="Ettinger A.-S.H."/>
            <person name="Anders K.R."/>
            <person name="Bradley K.W."/>
            <person name="Asai D.J."/>
            <person name="Bowman C.A."/>
            <person name="Russell D.A."/>
            <person name="Pope W.H."/>
            <person name="Jacobs-Sera D."/>
            <person name="Hendrix R.W."/>
            <person name="Hatfull G.F."/>
        </authorList>
    </citation>
    <scope>NUCLEOTIDE SEQUENCE [LARGE SCALE GENOMIC DNA]</scope>
</reference>
<evidence type="ECO:0000313" key="1">
    <source>
        <dbReference type="EMBL" id="AOZ61582.1"/>
    </source>
</evidence>
<gene>
    <name evidence="1" type="ORF">SEA_URKEL_57</name>
</gene>
<proteinExistence type="predicted"/>
<evidence type="ECO:0000313" key="2">
    <source>
        <dbReference type="Proteomes" id="UP000223035"/>
    </source>
</evidence>
<dbReference type="Proteomes" id="UP000223035">
    <property type="component" value="Segment"/>
</dbReference>
<name>A0A1I9S4T8_9CAUD</name>
<accession>A0A1I9S4T8</accession>
<dbReference type="EMBL" id="KX657796">
    <property type="protein sequence ID" value="AOZ61582.1"/>
    <property type="molecule type" value="Genomic_DNA"/>
</dbReference>
<protein>
    <submittedName>
        <fullName evidence="1">Uncharacterized protein</fullName>
    </submittedName>
</protein>
<organism evidence="1 2">
    <name type="scientific">Mycobacterium phage Urkel</name>
    <dbReference type="NCBI Taxonomy" id="1912978"/>
    <lineage>
        <taxon>Viruses</taxon>
        <taxon>Duplodnaviria</taxon>
        <taxon>Heunggongvirae</taxon>
        <taxon>Uroviricota</taxon>
        <taxon>Caudoviricetes</taxon>
        <taxon>Weiservirinae</taxon>
        <taxon>Anayavirus</taxon>
        <taxon>Anayavirus urkel</taxon>
    </lineage>
</organism>